<dbReference type="AlphaFoldDB" id="A0A7Y0LYC4"/>
<dbReference type="Proteomes" id="UP000562124">
    <property type="component" value="Unassembled WGS sequence"/>
</dbReference>
<name>A0A7Y0LYC4_CELFI</name>
<feature type="coiled-coil region" evidence="1">
    <location>
        <begin position="49"/>
        <end position="79"/>
    </location>
</feature>
<organism evidence="3 4">
    <name type="scientific">Cellulomonas fimi</name>
    <dbReference type="NCBI Taxonomy" id="1708"/>
    <lineage>
        <taxon>Bacteria</taxon>
        <taxon>Bacillati</taxon>
        <taxon>Actinomycetota</taxon>
        <taxon>Actinomycetes</taxon>
        <taxon>Micrococcales</taxon>
        <taxon>Cellulomonadaceae</taxon>
        <taxon>Cellulomonas</taxon>
    </lineage>
</organism>
<comment type="caution">
    <text evidence="3">The sequence shown here is derived from an EMBL/GenBank/DDBJ whole genome shotgun (WGS) entry which is preliminary data.</text>
</comment>
<evidence type="ECO:0000256" key="1">
    <source>
        <dbReference type="SAM" id="Coils"/>
    </source>
</evidence>
<dbReference type="EMBL" id="JABCJJ010000009">
    <property type="protein sequence ID" value="NMR20166.1"/>
    <property type="molecule type" value="Genomic_DNA"/>
</dbReference>
<dbReference type="RefSeq" id="WP_169324536.1">
    <property type="nucleotide sequence ID" value="NZ_JABCJJ010000009.1"/>
</dbReference>
<proteinExistence type="predicted"/>
<feature type="compositionally biased region" description="Low complexity" evidence="2">
    <location>
        <begin position="118"/>
        <end position="129"/>
    </location>
</feature>
<feature type="region of interest" description="Disordered" evidence="2">
    <location>
        <begin position="241"/>
        <end position="268"/>
    </location>
</feature>
<protein>
    <recommendedName>
        <fullName evidence="5">Tfp pilus assembly protein PilO</fullName>
    </recommendedName>
</protein>
<feature type="compositionally biased region" description="Low complexity" evidence="2">
    <location>
        <begin position="142"/>
        <end position="158"/>
    </location>
</feature>
<feature type="region of interest" description="Disordered" evidence="2">
    <location>
        <begin position="118"/>
        <end position="158"/>
    </location>
</feature>
<keyword evidence="1" id="KW-0175">Coiled coil</keyword>
<gene>
    <name evidence="3" type="ORF">HIR71_08035</name>
</gene>
<evidence type="ECO:0000313" key="3">
    <source>
        <dbReference type="EMBL" id="NMR20166.1"/>
    </source>
</evidence>
<sequence>MGPKKSTWVLGTAFLGAVLVAGGWFLGISPVLASTQETRAETDSVETRNDMLRVQLATLKKQYENLDEYKAELATLAVQIPSKADLAEYTREFTALAEATGTALVEVTPGTPLDVVPTVPQAPAAPTADEGSDAATDEGAAEETSTTDEPAPAPAGVPAVFEPIPGFVAVPIDLTALGPVANVMAFLEGLQSGSQRLFLVTTLEGGGTDEEEASGGRPATARGELELTITGYIYVLKDSSAAVEEPAEGTPTPALPEPDPAKLPMSNS</sequence>
<keyword evidence="4" id="KW-1185">Reference proteome</keyword>
<evidence type="ECO:0000256" key="2">
    <source>
        <dbReference type="SAM" id="MobiDB-lite"/>
    </source>
</evidence>
<evidence type="ECO:0000313" key="4">
    <source>
        <dbReference type="Proteomes" id="UP000562124"/>
    </source>
</evidence>
<feature type="compositionally biased region" description="Acidic residues" evidence="2">
    <location>
        <begin position="130"/>
        <end position="141"/>
    </location>
</feature>
<accession>A0A7Y0LYC4</accession>
<reference evidence="3 4" key="1">
    <citation type="submission" date="2020-04" db="EMBL/GenBank/DDBJ databases">
        <title>Sequencing and Assembly of C. fimi.</title>
        <authorList>
            <person name="Ramsey A.R."/>
        </authorList>
    </citation>
    <scope>NUCLEOTIDE SEQUENCE [LARGE SCALE GENOMIC DNA]</scope>
    <source>
        <strain evidence="3 4">SB</strain>
    </source>
</reference>
<evidence type="ECO:0008006" key="5">
    <source>
        <dbReference type="Google" id="ProtNLM"/>
    </source>
</evidence>